<evidence type="ECO:0000313" key="5">
    <source>
        <dbReference type="EMBL" id="OXG10743.1"/>
    </source>
</evidence>
<evidence type="ECO:0000313" key="6">
    <source>
        <dbReference type="Proteomes" id="UP000199727"/>
    </source>
</evidence>
<gene>
    <name evidence="5" type="ORF">C361_06777</name>
</gene>
<comment type="caution">
    <text evidence="5">The sequence shown here is derived from an EMBL/GenBank/DDBJ whole genome shotgun (WGS) entry which is preliminary data.</text>
</comment>
<feature type="region of interest" description="Disordered" evidence="3">
    <location>
        <begin position="162"/>
        <end position="187"/>
    </location>
</feature>
<feature type="compositionally biased region" description="Low complexity" evidence="3">
    <location>
        <begin position="277"/>
        <end position="290"/>
    </location>
</feature>
<reference evidence="5 6" key="1">
    <citation type="submission" date="2017-06" db="EMBL/GenBank/DDBJ databases">
        <title>Global population genomics of the pathogenic fungus Cryptococcus neoformans var. grubii.</title>
        <authorList>
            <person name="Cuomo C."/>
            <person name="Litvintseva A."/>
            <person name="Chen Y."/>
            <person name="Young S."/>
            <person name="Zeng Q."/>
            <person name="Chapman S."/>
            <person name="Gujja S."/>
            <person name="Saif S."/>
            <person name="Birren B."/>
        </authorList>
    </citation>
    <scope>NUCLEOTIDE SEQUENCE [LARGE SCALE GENOMIC DNA]</scope>
    <source>
        <strain evidence="5 6">Tu259-1</strain>
    </source>
</reference>
<feature type="domain" description="Phorbol-ester/DAG-type" evidence="4">
    <location>
        <begin position="694"/>
        <end position="749"/>
    </location>
</feature>
<evidence type="ECO:0000259" key="4">
    <source>
        <dbReference type="PROSITE" id="PS50081"/>
    </source>
</evidence>
<dbReference type="GO" id="GO:0046872">
    <property type="term" value="F:metal ion binding"/>
    <property type="evidence" value="ECO:0007669"/>
    <property type="project" value="UniProtKB-KW"/>
</dbReference>
<feature type="region of interest" description="Disordered" evidence="3">
    <location>
        <begin position="259"/>
        <end position="290"/>
    </location>
</feature>
<organism evidence="5 6">
    <name type="scientific">Cryptococcus neoformans Tu259-1</name>
    <dbReference type="NCBI Taxonomy" id="1230072"/>
    <lineage>
        <taxon>Eukaryota</taxon>
        <taxon>Fungi</taxon>
        <taxon>Dikarya</taxon>
        <taxon>Basidiomycota</taxon>
        <taxon>Agaricomycotina</taxon>
        <taxon>Tremellomycetes</taxon>
        <taxon>Tremellales</taxon>
        <taxon>Cryptococcaceae</taxon>
        <taxon>Cryptococcus</taxon>
        <taxon>Cryptococcus neoformans species complex</taxon>
    </lineage>
</organism>
<proteinExistence type="predicted"/>
<protein>
    <recommendedName>
        <fullName evidence="4">Phorbol-ester/DAG-type domain-containing protein</fullName>
    </recommendedName>
</protein>
<keyword evidence="1" id="KW-0479">Metal-binding</keyword>
<dbReference type="Pfam" id="PF00130">
    <property type="entry name" value="C1_1"/>
    <property type="match status" value="1"/>
</dbReference>
<evidence type="ECO:0000256" key="3">
    <source>
        <dbReference type="SAM" id="MobiDB-lite"/>
    </source>
</evidence>
<evidence type="ECO:0000256" key="2">
    <source>
        <dbReference type="ARBA" id="ARBA00022833"/>
    </source>
</evidence>
<dbReference type="SMART" id="SM00109">
    <property type="entry name" value="C1"/>
    <property type="match status" value="2"/>
</dbReference>
<feature type="region of interest" description="Disordered" evidence="3">
    <location>
        <begin position="1"/>
        <end position="80"/>
    </location>
</feature>
<dbReference type="EMBL" id="AMKT01000101">
    <property type="protein sequence ID" value="OXG10743.1"/>
    <property type="molecule type" value="Genomic_DNA"/>
</dbReference>
<dbReference type="InterPro" id="IPR002219">
    <property type="entry name" value="PKC_DAG/PE"/>
</dbReference>
<feature type="compositionally biased region" description="Basic and acidic residues" evidence="3">
    <location>
        <begin position="30"/>
        <end position="40"/>
    </location>
</feature>
<dbReference type="Proteomes" id="UP000199727">
    <property type="component" value="Unassembled WGS sequence"/>
</dbReference>
<dbReference type="SUPFAM" id="SSF57889">
    <property type="entry name" value="Cysteine-rich domain"/>
    <property type="match status" value="2"/>
</dbReference>
<name>A0A854Q1Z3_CRYNE</name>
<evidence type="ECO:0000256" key="1">
    <source>
        <dbReference type="ARBA" id="ARBA00022723"/>
    </source>
</evidence>
<dbReference type="InterPro" id="IPR046349">
    <property type="entry name" value="C1-like_sf"/>
</dbReference>
<dbReference type="PROSITE" id="PS50081">
    <property type="entry name" value="ZF_DAG_PE_2"/>
    <property type="match status" value="1"/>
</dbReference>
<feature type="compositionally biased region" description="Pro residues" evidence="3">
    <location>
        <begin position="62"/>
        <end position="71"/>
    </location>
</feature>
<dbReference type="OrthoDB" id="6270916at2759"/>
<dbReference type="Gene3D" id="3.30.60.20">
    <property type="match status" value="1"/>
</dbReference>
<sequence length="2328" mass="256315">MLSVPEGNTNDDARKALGIRPGGQPPPQLKLDHTNFEDIPRSPALDYPPSPRSPTSSKLPSSPIPPSPTSPEPSRTFRRATRVGRHVLSTKKIQKISSSRGLYETQKLLLYLLDTLEQRETAPDILDRAAISAREISGRLKGKGKGKGKVLRLGHAIAAAASSSSSIGSSRTHHAMTPTTGVGSEDYEDHIVLDEGDWDTEASYNLVEQTRGLFVLAEKQQLDLFADTGDNDVPILGATPVKSKRRAGRFSSVSPSVAFTKGSSQAAPSSPDISFASTLSPSRTSTSTIPSIPGPYLLERTLNVLQSLLSVDCLHRTRTFRPVCPPNALQAACLDIAAYLYQKGEVGTKVRVVGMVIDGFYGMGEGMEERICEWLEGRMGDLLGRLARERGDFKKPKSDDVEWIDPFSKQDSNTSRNAALPTFAISSESSDSVLRKVSGTQGWMRFSPTSPSFSMFHHGILGLLSIQSLRDASSTAVEIAALVPRILMAITSTIDLTQSKLTTIYRVHRLLSLVLNAKPDSSLDLLTIIAHAPPLSRRTAAEILATFYPNAAGHNTVARRLPSSSYVAQRTKWEAGQFGVLGEDETEEHHFVPWRVSSHDDPTAEVVRCEVCESEIHGFGIKCTMCKGQRHLRCYDGSGKTRKGVYQYDVVTLSPTSTSSQLSHAKFCPSLPRLEEVLLSPPHGSECTHRKAGQHRLDLIHLFTLTLCDECHFPLWGVSKQGYTCQNGCQRFFHSHCLEKMEETGVGECRYGREVVVDEISEAGNNPFVITRDKLQSSFHQHYNGFLPSKDELKGKTFDEIGVIFGTIWIQYQLIQNGLSSGSLRVSNEDKKATSDPLGLKPILKTYEELLQSHEQAISTAAADFTHAATLEKPLGTGYLFSEKFLGYCTALIRAPTTSSSTLSREGEHLGDGFLTPQGLSPSLEEGDKVDRCYETLPLGIIVQSLATDLSLSNKVAATAFLNHLSLVGFISIFDTASLTSQYLAKRREIKVSFTLPLLMDSSPNTELLVLAIEALLDDLDLTMNEQGLRLLVTRAWPSLLCAPYALERLGKACVSWVISEEDCLRDIIKKYASKHRRIPGVRPAAGAQKGSVDMYKQDRQRLRRMFVEPWLKALHDQDPALYVHIVYEQCKLVAANVAMEDLSGASEEQVASRMAGVAVSKMTSMGEAGMLFSTVMELLTAWLEDLGPLADHDVAYRALPRLLNHQPADSADIFGLSLSTAQAGPADLARVCRWMRVLSYSGVEIPWELLLSLVDLQAGSPAFTFDGSVGGASAEAKLDLVIAINSNRAVIEPQTLASACSRLAVGVFCDMGKHEKMEPLELELVKRTMLLILQAYGVPVDEVAETTLGVGMPSTGQPPTITKKRQSPIVNVRFPLNADMVVGAATLLERTSCPDEMVLDFLWLLSTKAGMVDDPVGFLHHTCSKLYEMIWPLIGLPIDRRSRARVLLKLLSVNSAPLERIIHAQLEFSPEARAQARERLLIFILELADTSVNYELSNWRAAMVGLVLLFFDVLLDPRDVTPDNIIILKTLQPTQLNAMSMCFEEHLVKSSDERRLVLLSRLSRLRMNVPQWAIISWTTIDELLAEEVASLTQFKRADQSQTDSGRVDSQNVAYSLIFLGLEMLAAGVPITWIAAQRFQQRVAAACALPWFNPPVFTAVVLPGLRSVLDSPIRIMISGETFESKVKKTVLVGSLFVPVVIDFAQELKKYDVAVQRILLDILMVTFFKQDVTRVELSTYSAVQKVADFVLTGECSENRLLALQILQIAVTKVERDKIIRAVPPAFNTVAKVLVKELEAEYGDPAVVEQSQLFLRNIVKGFGRSGLYLQLFRNESESYDLSSPHETSLAKALQILHNEQEREALPQASLFDNVFHDLLDVTKRPRQQVIHIIEAFARFATSFEGHLSEEAAQDFGTFVNRLSKLIAEWSFDFDPNPILQSCAKILDRTPSASLVPLLSQVSTILNHCMGHFAVKRATAIRLLESGETASRKAQTENQIRIVLFEMAGAAINGLPVTPEGLYTLLKYLTSDAFSRPAPDSRVSSEQIRVLSDASPGCVHILLNGHPALESNLMSAEVLVAVLNEAGTVLCQTEMVVPGAISRNVTQLTLDAASSQVNFFLYLLLSSLDLTMGPARSRLLSLYPLLSRATSLCLRAASDYMSLQDVEGHGTFLISLAFMVMRLALLAVRDGPVSNEDREKGAGDEDAVDILWTRIWPEWIRLFRLSFDPNCVNGALRTVTHSVFLDLLTFLGGIYSPILLRHTESLSVNLAMLVQYQETLGVAPSGKLQKATQIMEKVGTHSVGGVADRMGMMESLKADLLAMERMKILNK</sequence>
<feature type="compositionally biased region" description="Polar residues" evidence="3">
    <location>
        <begin position="1"/>
        <end position="10"/>
    </location>
</feature>
<feature type="compositionally biased region" description="Polar residues" evidence="3">
    <location>
        <begin position="259"/>
        <end position="276"/>
    </location>
</feature>
<keyword evidence="2" id="KW-0862">Zinc</keyword>
<accession>A0A854Q1Z3</accession>